<keyword evidence="2" id="KW-0808">Transferase</keyword>
<keyword evidence="4" id="KW-0276">Fatty acid metabolism</keyword>
<evidence type="ECO:0000256" key="5">
    <source>
        <dbReference type="ARBA" id="ARBA00022842"/>
    </source>
</evidence>
<dbReference type="NCBIfam" id="TIGR00516">
    <property type="entry name" value="acpS"/>
    <property type="match status" value="1"/>
</dbReference>
<reference evidence="9 10" key="1">
    <citation type="journal article" date="2012" name="J. Bacteriol.">
        <title>Genome Sequence of "Candidatus Nitrosoarchaeum limnia" BG20, a Low-Salinity Ammonia-Oxidizing Archaeon from the San Francisco Bay Estuary.</title>
        <authorList>
            <person name="Mosier A.C."/>
            <person name="Allen E.E."/>
            <person name="Kim M."/>
            <person name="Ferriera S."/>
            <person name="Francis C.A."/>
        </authorList>
    </citation>
    <scope>NUCLEOTIDE SEQUENCE [LARGE SCALE GENOMIC DNA]</scope>
    <source>
        <strain evidence="9 10">BG20</strain>
    </source>
</reference>
<dbReference type="SUPFAM" id="SSF56214">
    <property type="entry name" value="4'-phosphopantetheinyl transferase"/>
    <property type="match status" value="1"/>
</dbReference>
<keyword evidence="6" id="KW-0443">Lipid metabolism</keyword>
<evidence type="ECO:0000259" key="8">
    <source>
        <dbReference type="Pfam" id="PF01648"/>
    </source>
</evidence>
<dbReference type="Proteomes" id="UP000014065">
    <property type="component" value="Unassembled WGS sequence"/>
</dbReference>
<dbReference type="EMBL" id="AHJG01000197">
    <property type="protein sequence ID" value="EPA05251.1"/>
    <property type="molecule type" value="Genomic_DNA"/>
</dbReference>
<dbReference type="InterPro" id="IPR037143">
    <property type="entry name" value="4-PPantetheinyl_Trfase_dom_sf"/>
</dbReference>
<dbReference type="InterPro" id="IPR002582">
    <property type="entry name" value="ACPS"/>
</dbReference>
<organism evidence="9 10">
    <name type="scientific">Candidatus Nitrosarchaeum limnium BG20</name>
    <dbReference type="NCBI Taxonomy" id="859192"/>
    <lineage>
        <taxon>Archaea</taxon>
        <taxon>Nitrososphaerota</taxon>
        <taxon>Nitrososphaeria</taxon>
        <taxon>Nitrosopumilales</taxon>
        <taxon>Nitrosopumilaceae</taxon>
        <taxon>Nitrosarchaeum</taxon>
    </lineage>
</organism>
<evidence type="ECO:0000256" key="4">
    <source>
        <dbReference type="ARBA" id="ARBA00022832"/>
    </source>
</evidence>
<evidence type="ECO:0000256" key="2">
    <source>
        <dbReference type="ARBA" id="ARBA00022679"/>
    </source>
</evidence>
<proteinExistence type="inferred from homology"/>
<keyword evidence="3" id="KW-0479">Metal-binding</keyword>
<evidence type="ECO:0000256" key="1">
    <source>
        <dbReference type="ARBA" id="ARBA00022516"/>
    </source>
</evidence>
<dbReference type="HAMAP" id="MF_00101">
    <property type="entry name" value="AcpS"/>
    <property type="match status" value="1"/>
</dbReference>
<dbReference type="GO" id="GO:0008897">
    <property type="term" value="F:holo-[acyl-carrier-protein] synthase activity"/>
    <property type="evidence" value="ECO:0007669"/>
    <property type="project" value="InterPro"/>
</dbReference>
<keyword evidence="7" id="KW-0275">Fatty acid biosynthesis</keyword>
<evidence type="ECO:0000313" key="9">
    <source>
        <dbReference type="EMBL" id="EPA05251.1"/>
    </source>
</evidence>
<protein>
    <submittedName>
        <fullName evidence="9">Putative holo-[acyl-carrier-protein] synthase</fullName>
    </submittedName>
</protein>
<evidence type="ECO:0000313" key="10">
    <source>
        <dbReference type="Proteomes" id="UP000014065"/>
    </source>
</evidence>
<keyword evidence="1" id="KW-0444">Lipid biosynthesis</keyword>
<dbReference type="InterPro" id="IPR008278">
    <property type="entry name" value="4-PPantetheinyl_Trfase_dom"/>
</dbReference>
<dbReference type="RefSeq" id="WP_010192812.1">
    <property type="nucleotide sequence ID" value="NZ_AHJG01000197.1"/>
</dbReference>
<dbReference type="AlphaFoldDB" id="S2E711"/>
<evidence type="ECO:0000256" key="6">
    <source>
        <dbReference type="ARBA" id="ARBA00023098"/>
    </source>
</evidence>
<keyword evidence="10" id="KW-1185">Reference proteome</keyword>
<sequence length="119" mass="13835">MIIDNLNLGIDIVEVKRFQKIPYDKNKKFYNKIFNKSEINYCLKFKDSYRHFAGKFAIKEATKKSLSKKISFLQIETSHIKNKPVVKIKDNADYSFLVSLSHEKTMAVAVVLSERSTVK</sequence>
<feature type="domain" description="4'-phosphopantetheinyl transferase" evidence="8">
    <location>
        <begin position="8"/>
        <end position="85"/>
    </location>
</feature>
<gene>
    <name evidence="9" type="ORF">BG20_I0196</name>
</gene>
<dbReference type="Pfam" id="PF01648">
    <property type="entry name" value="ACPS"/>
    <property type="match status" value="1"/>
</dbReference>
<evidence type="ECO:0000256" key="3">
    <source>
        <dbReference type="ARBA" id="ARBA00022723"/>
    </source>
</evidence>
<evidence type="ECO:0000256" key="7">
    <source>
        <dbReference type="ARBA" id="ARBA00023160"/>
    </source>
</evidence>
<dbReference type="GO" id="GO:0000287">
    <property type="term" value="F:magnesium ion binding"/>
    <property type="evidence" value="ECO:0007669"/>
    <property type="project" value="InterPro"/>
</dbReference>
<keyword evidence="5" id="KW-0460">Magnesium</keyword>
<dbReference type="NCBIfam" id="TIGR00556">
    <property type="entry name" value="pantethn_trn"/>
    <property type="match status" value="1"/>
</dbReference>
<dbReference type="InterPro" id="IPR004568">
    <property type="entry name" value="Ppantetheine-prot_Trfase_dom"/>
</dbReference>
<dbReference type="Gene3D" id="3.90.470.20">
    <property type="entry name" value="4'-phosphopantetheinyl transferase domain"/>
    <property type="match status" value="1"/>
</dbReference>
<accession>S2E711</accession>
<name>S2E711_9ARCH</name>
<comment type="caution">
    <text evidence="9">The sequence shown here is derived from an EMBL/GenBank/DDBJ whole genome shotgun (WGS) entry which is preliminary data.</text>
</comment>
<dbReference type="GO" id="GO:0006633">
    <property type="term" value="P:fatty acid biosynthetic process"/>
    <property type="evidence" value="ECO:0007669"/>
    <property type="project" value="UniProtKB-KW"/>
</dbReference>